<protein>
    <recommendedName>
        <fullName evidence="3">NAD-dependent epimerase/dehydratase domain-containing protein</fullName>
    </recommendedName>
</protein>
<reference evidence="4 5" key="1">
    <citation type="journal article" date="2021" name="DNA Res.">
        <title>Genome analysis of Candida subhashii reveals its hybrid nature and dual mitochondrial genome conformations.</title>
        <authorList>
            <person name="Mixao V."/>
            <person name="Hegedusova E."/>
            <person name="Saus E."/>
            <person name="Pryszcz L.P."/>
            <person name="Cillingova A."/>
            <person name="Nosek J."/>
            <person name="Gabaldon T."/>
        </authorList>
    </citation>
    <scope>NUCLEOTIDE SEQUENCE [LARGE SCALE GENOMIC DNA]</scope>
    <source>
        <strain evidence="4 5">CBS 10753</strain>
    </source>
</reference>
<dbReference type="RefSeq" id="XP_049261666.1">
    <property type="nucleotide sequence ID" value="XM_049409031.1"/>
</dbReference>
<evidence type="ECO:0000313" key="5">
    <source>
        <dbReference type="Proteomes" id="UP000694255"/>
    </source>
</evidence>
<evidence type="ECO:0000256" key="1">
    <source>
        <dbReference type="ARBA" id="ARBA00023002"/>
    </source>
</evidence>
<feature type="domain" description="NAD-dependent epimerase/dehydratase" evidence="3">
    <location>
        <begin position="6"/>
        <end position="261"/>
    </location>
</feature>
<dbReference type="PANTHER" id="PTHR10366:SF564">
    <property type="entry name" value="STEROL-4-ALPHA-CARBOXYLATE 3-DEHYDROGENASE, DECARBOXYLATING"/>
    <property type="match status" value="1"/>
</dbReference>
<accession>A0A8J5QIL2</accession>
<evidence type="ECO:0000259" key="3">
    <source>
        <dbReference type="Pfam" id="PF01370"/>
    </source>
</evidence>
<dbReference type="GO" id="GO:0016616">
    <property type="term" value="F:oxidoreductase activity, acting on the CH-OH group of donors, NAD or NADP as acceptor"/>
    <property type="evidence" value="ECO:0007669"/>
    <property type="project" value="TreeGrafter"/>
</dbReference>
<dbReference type="EMBL" id="JAGSYN010000219">
    <property type="protein sequence ID" value="KAG7661433.1"/>
    <property type="molecule type" value="Genomic_DNA"/>
</dbReference>
<keyword evidence="1" id="KW-0560">Oxidoreductase</keyword>
<comment type="caution">
    <text evidence="4">The sequence shown here is derived from an EMBL/GenBank/DDBJ whole genome shotgun (WGS) entry which is preliminary data.</text>
</comment>
<dbReference type="PANTHER" id="PTHR10366">
    <property type="entry name" value="NAD DEPENDENT EPIMERASE/DEHYDRATASE"/>
    <property type="match status" value="1"/>
</dbReference>
<evidence type="ECO:0000313" key="4">
    <source>
        <dbReference type="EMBL" id="KAG7661433.1"/>
    </source>
</evidence>
<dbReference type="InterPro" id="IPR001509">
    <property type="entry name" value="Epimerase_deHydtase"/>
</dbReference>
<name>A0A8J5QIL2_9ASCO</name>
<comment type="similarity">
    <text evidence="2">Belongs to the NAD(P)-dependent epimerase/dehydratase family. Dihydroflavonol-4-reductase subfamily.</text>
</comment>
<dbReference type="InterPro" id="IPR050425">
    <property type="entry name" value="NAD(P)_dehydrat-like"/>
</dbReference>
<dbReference type="Proteomes" id="UP000694255">
    <property type="component" value="Unassembled WGS sequence"/>
</dbReference>
<dbReference type="AlphaFoldDB" id="A0A8J5QIL2"/>
<dbReference type="OrthoDB" id="2735536at2759"/>
<sequence length="335" mass="37457">MSSTTVFVSGANGFIAQHVVKQLLDKGYSVVGSVRSTTKGESLKSLTNSNKFSYEVVSDISEEGAFDEALKRHPEVTVFIHMASPVSFSVKNIENDLLQPAIKGTKNALKAIKEHAPQIRRVVVTSSTVAVFPRGVSTDFEKFYNEEDWNPISYEDSLTNPFVGYVGSKKFAELSAWEFVKEYKPNFEISFVNPSLVFGPQAFEIKDKSQLNLSAEVVNGVVKLGPQDEIPEMVGTFIDVRDVARAHIFAFESDKAINKRFVLANEKFSKELIAHLINEKFPQSRVPKGDLTKHDEQIKKEFNIDTSQTREILGFDFLGLEESVVDTVEQIYATI</sequence>
<gene>
    <name evidence="4" type="ORF">J8A68_005011</name>
</gene>
<dbReference type="Pfam" id="PF01370">
    <property type="entry name" value="Epimerase"/>
    <property type="match status" value="1"/>
</dbReference>
<organism evidence="4 5">
    <name type="scientific">[Candida] subhashii</name>
    <dbReference type="NCBI Taxonomy" id="561895"/>
    <lineage>
        <taxon>Eukaryota</taxon>
        <taxon>Fungi</taxon>
        <taxon>Dikarya</taxon>
        <taxon>Ascomycota</taxon>
        <taxon>Saccharomycotina</taxon>
        <taxon>Pichiomycetes</taxon>
        <taxon>Debaryomycetaceae</taxon>
        <taxon>Spathaspora</taxon>
    </lineage>
</organism>
<proteinExistence type="inferred from homology"/>
<evidence type="ECO:0000256" key="2">
    <source>
        <dbReference type="ARBA" id="ARBA00023445"/>
    </source>
</evidence>
<keyword evidence="5" id="KW-1185">Reference proteome</keyword>
<dbReference type="GeneID" id="73471811"/>
<dbReference type="FunFam" id="3.40.50.720:FF:000191">
    <property type="entry name" value="Methylglyoxal reductase (NADPH-dependent)"/>
    <property type="match status" value="1"/>
</dbReference>